<comment type="caution">
    <text evidence="1">The sequence shown here is derived from an EMBL/GenBank/DDBJ whole genome shotgun (WGS) entry which is preliminary data.</text>
</comment>
<name>A0A4Y2EJH5_ARAVE</name>
<proteinExistence type="predicted"/>
<sequence length="109" mass="12700">MCSYVSHVTLTSCQPIPFAVGRFPSEAGWSAWFPFLQKKILDCRKSATAYSRLEISRKFTTHVGLMHVNLHRYITSSRRCDLEIWNNGCRPRCRSPFLNAVQNHEVHFR</sequence>
<dbReference type="Proteomes" id="UP000499080">
    <property type="component" value="Unassembled WGS sequence"/>
</dbReference>
<protein>
    <submittedName>
        <fullName evidence="1">Uncharacterized protein</fullName>
    </submittedName>
</protein>
<organism evidence="1 2">
    <name type="scientific">Araneus ventricosus</name>
    <name type="common">Orbweaver spider</name>
    <name type="synonym">Epeira ventricosa</name>
    <dbReference type="NCBI Taxonomy" id="182803"/>
    <lineage>
        <taxon>Eukaryota</taxon>
        <taxon>Metazoa</taxon>
        <taxon>Ecdysozoa</taxon>
        <taxon>Arthropoda</taxon>
        <taxon>Chelicerata</taxon>
        <taxon>Arachnida</taxon>
        <taxon>Araneae</taxon>
        <taxon>Araneomorphae</taxon>
        <taxon>Entelegynae</taxon>
        <taxon>Araneoidea</taxon>
        <taxon>Araneidae</taxon>
        <taxon>Araneus</taxon>
    </lineage>
</organism>
<keyword evidence="2" id="KW-1185">Reference proteome</keyword>
<accession>A0A4Y2EJH5</accession>
<evidence type="ECO:0000313" key="1">
    <source>
        <dbReference type="EMBL" id="GBM28389.1"/>
    </source>
</evidence>
<evidence type="ECO:0000313" key="2">
    <source>
        <dbReference type="Proteomes" id="UP000499080"/>
    </source>
</evidence>
<dbReference type="EMBL" id="BGPR01000610">
    <property type="protein sequence ID" value="GBM28389.1"/>
    <property type="molecule type" value="Genomic_DNA"/>
</dbReference>
<gene>
    <name evidence="1" type="ORF">AVEN_262150_1</name>
</gene>
<dbReference type="AlphaFoldDB" id="A0A4Y2EJH5"/>
<reference evidence="1 2" key="1">
    <citation type="journal article" date="2019" name="Sci. Rep.">
        <title>Orb-weaving spider Araneus ventricosus genome elucidates the spidroin gene catalogue.</title>
        <authorList>
            <person name="Kono N."/>
            <person name="Nakamura H."/>
            <person name="Ohtoshi R."/>
            <person name="Moran D.A.P."/>
            <person name="Shinohara A."/>
            <person name="Yoshida Y."/>
            <person name="Fujiwara M."/>
            <person name="Mori M."/>
            <person name="Tomita M."/>
            <person name="Arakawa K."/>
        </authorList>
    </citation>
    <scope>NUCLEOTIDE SEQUENCE [LARGE SCALE GENOMIC DNA]</scope>
</reference>